<evidence type="ECO:0000313" key="1">
    <source>
        <dbReference type="EMBL" id="XDQ50299.1"/>
    </source>
</evidence>
<proteinExistence type="predicted"/>
<organism evidence="1">
    <name type="scientific">Streptomyces sp. R41</name>
    <dbReference type="NCBI Taxonomy" id="3238632"/>
    <lineage>
        <taxon>Bacteria</taxon>
        <taxon>Bacillati</taxon>
        <taxon>Actinomycetota</taxon>
        <taxon>Actinomycetes</taxon>
        <taxon>Kitasatosporales</taxon>
        <taxon>Streptomycetaceae</taxon>
        <taxon>Streptomyces</taxon>
    </lineage>
</organism>
<gene>
    <name evidence="1" type="ORF">AB5J53_00470</name>
</gene>
<sequence length="66" mass="7319">MSPMWDDKPEHTEGICVACGQHTDNGIVRWLPRTSGPDVRLIVHAEGNECWPKQPVEPIRLASSGL</sequence>
<reference evidence="1" key="1">
    <citation type="submission" date="2024-07" db="EMBL/GenBank/DDBJ databases">
        <authorList>
            <person name="Yu S.T."/>
        </authorList>
    </citation>
    <scope>NUCLEOTIDE SEQUENCE</scope>
    <source>
        <strain evidence="1">R41</strain>
    </source>
</reference>
<protein>
    <submittedName>
        <fullName evidence="1">Uncharacterized protein</fullName>
    </submittedName>
</protein>
<dbReference type="AlphaFoldDB" id="A0AB39RBF8"/>
<name>A0AB39RBF8_9ACTN</name>
<dbReference type="EMBL" id="CP163443">
    <property type="protein sequence ID" value="XDQ50299.1"/>
    <property type="molecule type" value="Genomic_DNA"/>
</dbReference>
<accession>A0AB39RBF8</accession>
<dbReference type="RefSeq" id="WP_369243655.1">
    <property type="nucleotide sequence ID" value="NZ_CP163443.1"/>
</dbReference>